<dbReference type="EMBL" id="CP002665">
    <property type="protein sequence ID" value="AEI11952.1"/>
    <property type="molecule type" value="Genomic_DNA"/>
</dbReference>
<evidence type="ECO:0000313" key="3">
    <source>
        <dbReference type="EMBL" id="AEI11952.1"/>
    </source>
</evidence>
<dbReference type="KEGG" id="cga:Celgi_1433"/>
<gene>
    <name evidence="3" type="ordered locus">Celgi_1433</name>
</gene>
<feature type="transmembrane region" description="Helical" evidence="2">
    <location>
        <begin position="129"/>
        <end position="147"/>
    </location>
</feature>
<dbReference type="STRING" id="593907.Celgi_1433"/>
<name>F8A3P9_CELGA</name>
<dbReference type="HOGENOM" id="CLU_1481435_0_0_11"/>
<dbReference type="AlphaFoldDB" id="F8A3P9"/>
<reference evidence="4" key="1">
    <citation type="submission" date="2011-04" db="EMBL/GenBank/DDBJ databases">
        <title>Complete sequence of Cellvibrio gilvus ATCC 13127.</title>
        <authorList>
            <person name="Lucas S."/>
            <person name="Han J."/>
            <person name="Lapidus A."/>
            <person name="Cheng J.-F."/>
            <person name="Goodwin L."/>
            <person name="Pitluck S."/>
            <person name="Peters L."/>
            <person name="Munk A."/>
            <person name="Detter J.C."/>
            <person name="Han C."/>
            <person name="Tapia R."/>
            <person name="Land M."/>
            <person name="Hauser L."/>
            <person name="Kyrpides N."/>
            <person name="Ivanova N."/>
            <person name="Ovchinnikova G."/>
            <person name="Pagani I."/>
            <person name="Mead D."/>
            <person name="Brumm P."/>
            <person name="Woyke T."/>
        </authorList>
    </citation>
    <scope>NUCLEOTIDE SEQUENCE [LARGE SCALE GENOMIC DNA]</scope>
    <source>
        <strain evidence="4">ATCC 13127 / NRRL B-14078</strain>
    </source>
</reference>
<keyword evidence="4" id="KW-1185">Reference proteome</keyword>
<evidence type="ECO:0000313" key="4">
    <source>
        <dbReference type="Proteomes" id="UP000000485"/>
    </source>
</evidence>
<dbReference type="RefSeq" id="WP_013883471.1">
    <property type="nucleotide sequence ID" value="NC_015671.1"/>
</dbReference>
<sequence length="168" mass="17415">MAARSDGPADPVDDDRWARIVEQLGEVDSAADSTPRRPLDFPVAPGVDSPWTGDAASGRDAVDGPRSWDGSAQYADAEAAVDEAEGFVPPDPGPVLGGDPLLTMAWLAAGGMPVLLLALVVFWRDVPPVLIQAACGVFVLGVAVLLWRMPAGRRGDDDDADGDTGAVV</sequence>
<proteinExistence type="predicted"/>
<keyword evidence="2" id="KW-0472">Membrane</keyword>
<protein>
    <submittedName>
        <fullName evidence="3">Uncharacterized protein</fullName>
    </submittedName>
</protein>
<feature type="region of interest" description="Disordered" evidence="1">
    <location>
        <begin position="26"/>
        <end position="70"/>
    </location>
</feature>
<dbReference type="OrthoDB" id="5147993at2"/>
<evidence type="ECO:0000256" key="2">
    <source>
        <dbReference type="SAM" id="Phobius"/>
    </source>
</evidence>
<keyword evidence="2" id="KW-1133">Transmembrane helix</keyword>
<accession>F8A3P9</accession>
<dbReference type="Proteomes" id="UP000000485">
    <property type="component" value="Chromosome"/>
</dbReference>
<feature type="transmembrane region" description="Helical" evidence="2">
    <location>
        <begin position="101"/>
        <end position="123"/>
    </location>
</feature>
<evidence type="ECO:0000256" key="1">
    <source>
        <dbReference type="SAM" id="MobiDB-lite"/>
    </source>
</evidence>
<organism evidence="3 4">
    <name type="scientific">Cellulomonas gilvus (strain ATCC 13127 / NRRL B-14078)</name>
    <name type="common">Cellvibrio gilvus</name>
    <dbReference type="NCBI Taxonomy" id="593907"/>
    <lineage>
        <taxon>Bacteria</taxon>
        <taxon>Bacillati</taxon>
        <taxon>Actinomycetota</taxon>
        <taxon>Actinomycetes</taxon>
        <taxon>Micrococcales</taxon>
        <taxon>Cellulomonadaceae</taxon>
        <taxon>Cellulomonas</taxon>
    </lineage>
</organism>
<keyword evidence="2" id="KW-0812">Transmembrane</keyword>
<dbReference type="eggNOG" id="ENOG5033FW7">
    <property type="taxonomic scope" value="Bacteria"/>
</dbReference>